<dbReference type="InParanoid" id="L7JTF5"/>
<comment type="catalytic activity">
    <reaction evidence="1 14">
        <text>S-ubiquitinyl-[E2 ubiquitin-conjugating enzyme]-L-cysteine + [acceptor protein]-L-lysine = [E2 ubiquitin-conjugating enzyme]-L-cysteine + N(6)-ubiquitinyl-[acceptor protein]-L-lysine.</text>
        <dbReference type="EC" id="2.3.2.27"/>
    </reaction>
</comment>
<dbReference type="VEuPathDB" id="MicrosporidiaDB:THOM_2524"/>
<feature type="coiled-coil region" evidence="15">
    <location>
        <begin position="228"/>
        <end position="403"/>
    </location>
</feature>
<feature type="coiled-coil region" evidence="15">
    <location>
        <begin position="439"/>
        <end position="473"/>
    </location>
</feature>
<dbReference type="GO" id="GO:0008270">
    <property type="term" value="F:zinc ion binding"/>
    <property type="evidence" value="ECO:0007669"/>
    <property type="project" value="UniProtKB-KW"/>
</dbReference>
<dbReference type="SUPFAM" id="SSF57850">
    <property type="entry name" value="RING/U-box"/>
    <property type="match status" value="1"/>
</dbReference>
<dbReference type="InterPro" id="IPR013083">
    <property type="entry name" value="Znf_RING/FYVE/PHD"/>
</dbReference>
<evidence type="ECO:0000256" key="1">
    <source>
        <dbReference type="ARBA" id="ARBA00000900"/>
    </source>
</evidence>
<feature type="non-terminal residue" evidence="17">
    <location>
        <position position="1"/>
    </location>
</feature>
<dbReference type="GO" id="GO:0016567">
    <property type="term" value="P:protein ubiquitination"/>
    <property type="evidence" value="ECO:0007669"/>
    <property type="project" value="UniProtKB-UniRule"/>
</dbReference>
<feature type="domain" description="RING-type" evidence="16">
    <location>
        <begin position="505"/>
        <end position="543"/>
    </location>
</feature>
<dbReference type="OrthoDB" id="2192404at2759"/>
<dbReference type="HOGENOM" id="CLU_489666_0_0_1"/>
<name>L7JTF5_TRAHO</name>
<evidence type="ECO:0000256" key="12">
    <source>
        <dbReference type="ARBA" id="ARBA00023242"/>
    </source>
</evidence>
<dbReference type="PANTHER" id="PTHR23163">
    <property type="entry name" value="RING FINGER PROTEIN-RELATED"/>
    <property type="match status" value="1"/>
</dbReference>
<evidence type="ECO:0000256" key="10">
    <source>
        <dbReference type="ARBA" id="ARBA00022853"/>
    </source>
</evidence>
<protein>
    <recommendedName>
        <fullName evidence="14">E3 ubiquitin protein ligase</fullName>
        <ecNumber evidence="14">2.3.2.27</ecNumber>
    </recommendedName>
</protein>
<keyword evidence="9 14" id="KW-0862">Zinc</keyword>
<dbReference type="InterPro" id="IPR017907">
    <property type="entry name" value="Znf_RING_CS"/>
</dbReference>
<organism evidence="17 18">
    <name type="scientific">Trachipleistophora hominis</name>
    <name type="common">Microsporidian parasite</name>
    <dbReference type="NCBI Taxonomy" id="72359"/>
    <lineage>
        <taxon>Eukaryota</taxon>
        <taxon>Fungi</taxon>
        <taxon>Fungi incertae sedis</taxon>
        <taxon>Microsporidia</taxon>
        <taxon>Pleistophoridae</taxon>
        <taxon>Trachipleistophora</taxon>
    </lineage>
</organism>
<keyword evidence="8 14" id="KW-0833">Ubl conjugation pathway</keyword>
<comment type="similarity">
    <text evidence="4 14">Belongs to the BRE1 family.</text>
</comment>
<dbReference type="GO" id="GO:0005634">
    <property type="term" value="C:nucleus"/>
    <property type="evidence" value="ECO:0007669"/>
    <property type="project" value="UniProtKB-SubCell"/>
</dbReference>
<accession>L7JTF5</accession>
<dbReference type="Pfam" id="PF13920">
    <property type="entry name" value="zf-C3HC4_3"/>
    <property type="match status" value="1"/>
</dbReference>
<dbReference type="GO" id="GO:0016874">
    <property type="term" value="F:ligase activity"/>
    <property type="evidence" value="ECO:0007669"/>
    <property type="project" value="UniProtKB-KW"/>
</dbReference>
<dbReference type="Proteomes" id="UP000011185">
    <property type="component" value="Unassembled WGS sequence"/>
</dbReference>
<keyword evidence="5 14" id="KW-0808">Transferase</keyword>
<dbReference type="GO" id="GO:0033503">
    <property type="term" value="C:HULC complex"/>
    <property type="evidence" value="ECO:0007669"/>
    <property type="project" value="TreeGrafter"/>
</dbReference>
<keyword evidence="6 14" id="KW-0479">Metal-binding</keyword>
<dbReference type="OMA" id="IVKCMHV"/>
<dbReference type="UniPathway" id="UPA00143"/>
<evidence type="ECO:0000256" key="2">
    <source>
        <dbReference type="ARBA" id="ARBA00004123"/>
    </source>
</evidence>
<comment type="subcellular location">
    <subcellularLocation>
        <location evidence="2 14">Nucleus</location>
    </subcellularLocation>
</comment>
<gene>
    <name evidence="17" type="ORF">THOM_2524</name>
</gene>
<dbReference type="EMBL" id="JH994035">
    <property type="protein sequence ID" value="ELQ74610.1"/>
    <property type="molecule type" value="Genomic_DNA"/>
</dbReference>
<keyword evidence="11 14" id="KW-0175">Coiled coil</keyword>
<sequence>VRQEISTILIKLFFYPPQHGSKRMNKRRKATIEMKRSKILKELVNIVEKEKIDVMQKKALVYEIELYKQKNNDLYEKYKELKNENELFYGVIAYLLKSGETEFVSSEFVDEQDAFYKRMIDYIVRYKSLRNKKSHSHKKNAAGAENDENECLDQHNDQIKKIIEQMEESVLLKYKEYVEEKDDIIYHLKRKVLDLNSSLANCGETAPQKAVDKVEKDVNVDELMEAVEASKSEKMGELYKEIEELKKKLLENAKVTGEGEDLSKKKIKDLEDVLKQVEERNCELLRDAQKNAVDFKEALDKMEKERDSYVKDLKQKLESANEVNGLLKEEIGDLEAELDVLKNKMLDEDARSGEELKLRKELNAYKNLKDVVELEKRENHREKERLAEDRESFEQLKNRLNYEVKCLRIELEGRNNAASYHKKNYLKTNAELLYVTERVQSLEKNEIVLREDIKHAQEQQVRLESKLRMLSDDISNYRTVFKALAGTSSPELIESLDKYRKLLRCSTCDKNYKDTVIVKCMHVLCRECVDGRLKMRSRKCPICGEGFSATDVKRIFL</sequence>
<evidence type="ECO:0000256" key="13">
    <source>
        <dbReference type="PROSITE-ProRule" id="PRU00175"/>
    </source>
</evidence>
<keyword evidence="10 14" id="KW-0156">Chromatin regulator</keyword>
<keyword evidence="12 14" id="KW-0539">Nucleus</keyword>
<comment type="pathway">
    <text evidence="3 14">Protein modification; protein ubiquitination.</text>
</comment>
<evidence type="ECO:0000256" key="11">
    <source>
        <dbReference type="ARBA" id="ARBA00023054"/>
    </source>
</evidence>
<dbReference type="GO" id="GO:0061630">
    <property type="term" value="F:ubiquitin protein ligase activity"/>
    <property type="evidence" value="ECO:0007669"/>
    <property type="project" value="UniProtKB-EC"/>
</dbReference>
<dbReference type="PROSITE" id="PS00518">
    <property type="entry name" value="ZF_RING_1"/>
    <property type="match status" value="1"/>
</dbReference>
<keyword evidence="17" id="KW-0436">Ligase</keyword>
<evidence type="ECO:0000256" key="15">
    <source>
        <dbReference type="SAM" id="Coils"/>
    </source>
</evidence>
<dbReference type="CDD" id="cd16499">
    <property type="entry name" value="RING-HC_Bre1-like"/>
    <property type="match status" value="1"/>
</dbReference>
<keyword evidence="7 13" id="KW-0863">Zinc-finger</keyword>
<dbReference type="GO" id="GO:0006325">
    <property type="term" value="P:chromatin organization"/>
    <property type="evidence" value="ECO:0007669"/>
    <property type="project" value="UniProtKB-KW"/>
</dbReference>
<evidence type="ECO:0000256" key="7">
    <source>
        <dbReference type="ARBA" id="ARBA00022771"/>
    </source>
</evidence>
<dbReference type="PROSITE" id="PS50089">
    <property type="entry name" value="ZF_RING_2"/>
    <property type="match status" value="1"/>
</dbReference>
<evidence type="ECO:0000256" key="6">
    <source>
        <dbReference type="ARBA" id="ARBA00022723"/>
    </source>
</evidence>
<evidence type="ECO:0000256" key="14">
    <source>
        <dbReference type="RuleBase" id="RU365038"/>
    </source>
</evidence>
<evidence type="ECO:0000256" key="5">
    <source>
        <dbReference type="ARBA" id="ARBA00022679"/>
    </source>
</evidence>
<dbReference type="EC" id="2.3.2.27" evidence="14"/>
<evidence type="ECO:0000256" key="3">
    <source>
        <dbReference type="ARBA" id="ARBA00004906"/>
    </source>
</evidence>
<evidence type="ECO:0000313" key="17">
    <source>
        <dbReference type="EMBL" id="ELQ74610.1"/>
    </source>
</evidence>
<dbReference type="PANTHER" id="PTHR23163:SF0">
    <property type="entry name" value="E3 UBIQUITIN-PROTEIN LIGASE BRE1"/>
    <property type="match status" value="1"/>
</dbReference>
<proteinExistence type="inferred from homology"/>
<dbReference type="Gene3D" id="3.30.40.10">
    <property type="entry name" value="Zinc/RING finger domain, C3HC4 (zinc finger)"/>
    <property type="match status" value="1"/>
</dbReference>
<evidence type="ECO:0000259" key="16">
    <source>
        <dbReference type="PROSITE" id="PS50089"/>
    </source>
</evidence>
<dbReference type="InterPro" id="IPR013956">
    <property type="entry name" value="E3_ubiquit_lig_Bre1"/>
</dbReference>
<evidence type="ECO:0000256" key="4">
    <source>
        <dbReference type="ARBA" id="ARBA00005555"/>
    </source>
</evidence>
<keyword evidence="18" id="KW-1185">Reference proteome</keyword>
<evidence type="ECO:0000313" key="18">
    <source>
        <dbReference type="Proteomes" id="UP000011185"/>
    </source>
</evidence>
<evidence type="ECO:0000256" key="8">
    <source>
        <dbReference type="ARBA" id="ARBA00022786"/>
    </source>
</evidence>
<dbReference type="STRING" id="72359.L7JTF5"/>
<dbReference type="FunCoup" id="L7JTF5">
    <property type="interactions" value="3"/>
</dbReference>
<evidence type="ECO:0000256" key="9">
    <source>
        <dbReference type="ARBA" id="ARBA00022833"/>
    </source>
</evidence>
<dbReference type="SMART" id="SM00184">
    <property type="entry name" value="RING"/>
    <property type="match status" value="1"/>
</dbReference>
<dbReference type="AlphaFoldDB" id="L7JTF5"/>
<dbReference type="InterPro" id="IPR001841">
    <property type="entry name" value="Znf_RING"/>
</dbReference>
<reference evidence="17 18" key="1">
    <citation type="journal article" date="2012" name="PLoS Pathog.">
        <title>The genome of the obligate intracellular parasite Trachipleistophora hominis: new insights into microsporidian genome dynamics and reductive evolution.</title>
        <authorList>
            <person name="Heinz E."/>
            <person name="Williams T.A."/>
            <person name="Nakjang S."/>
            <person name="Noel C.J."/>
            <person name="Swan D.C."/>
            <person name="Goldberg A.V."/>
            <person name="Harris S.R."/>
            <person name="Weinmaier T."/>
            <person name="Markert S."/>
            <person name="Becher D."/>
            <person name="Bernhardt J."/>
            <person name="Dagan T."/>
            <person name="Hacker C."/>
            <person name="Lucocq J.M."/>
            <person name="Schweder T."/>
            <person name="Rattei T."/>
            <person name="Hall N."/>
            <person name="Hirt R.P."/>
            <person name="Embley T.M."/>
        </authorList>
    </citation>
    <scope>NUCLEOTIDE SEQUENCE [LARGE SCALE GENOMIC DNA]</scope>
</reference>